<dbReference type="AlphaFoldDB" id="A0A317MXR5"/>
<reference evidence="13 14" key="1">
    <citation type="submission" date="2018-05" db="EMBL/GenBank/DDBJ databases">
        <title>Genomic Encyclopedia of Type Strains, Phase IV (KMG-IV): sequencing the most valuable type-strain genomes for metagenomic binning, comparative biology and taxonomic classification.</title>
        <authorList>
            <person name="Goeker M."/>
        </authorList>
    </citation>
    <scope>NUCLEOTIDE SEQUENCE [LARGE SCALE GENOMIC DNA]</scope>
    <source>
        <strain evidence="13 14">DSM 23606</strain>
    </source>
</reference>
<feature type="domain" description="Flagellar basal body rod protein N-terminal" evidence="10">
    <location>
        <begin position="7"/>
        <end position="35"/>
    </location>
</feature>
<dbReference type="GO" id="GO:0071978">
    <property type="term" value="P:bacterial-type flagellum-dependent swarming motility"/>
    <property type="evidence" value="ECO:0007669"/>
    <property type="project" value="TreeGrafter"/>
</dbReference>
<dbReference type="InterPro" id="IPR010930">
    <property type="entry name" value="Flg_bb/hook_C_dom"/>
</dbReference>
<gene>
    <name evidence="13" type="ORF">C7443_103243</name>
</gene>
<accession>A0A317MXR5</accession>
<dbReference type="PANTHER" id="PTHR30435:SF19">
    <property type="entry name" value="FLAGELLAR BASAL-BODY ROD PROTEIN FLGG"/>
    <property type="match status" value="1"/>
</dbReference>
<keyword evidence="13" id="KW-0282">Flagellum</keyword>
<evidence type="ECO:0000313" key="13">
    <source>
        <dbReference type="EMBL" id="PWV63318.1"/>
    </source>
</evidence>
<evidence type="ECO:0000256" key="9">
    <source>
        <dbReference type="SAM" id="MobiDB-lite"/>
    </source>
</evidence>
<name>A0A317MXR5_9GAMM</name>
<evidence type="ECO:0000313" key="14">
    <source>
        <dbReference type="Proteomes" id="UP000246569"/>
    </source>
</evidence>
<dbReference type="SUPFAM" id="SSF117143">
    <property type="entry name" value="Flagellar hook protein flgE"/>
    <property type="match status" value="1"/>
</dbReference>
<comment type="subunit">
    <text evidence="5 8">The basal body constitutes a major portion of the flagellar organelle and consists of four rings (L,P,S, and M) mounted on a central rod. The rod consists of about 26 subunits of FlgG in the distal portion, and FlgB, FlgC and FlgF are thought to build up the proximal portion of the rod with about 6 subunits each.</text>
</comment>
<keyword evidence="13" id="KW-0969">Cilium</keyword>
<comment type="caution">
    <text evidence="13">The sequence shown here is derived from an EMBL/GenBank/DDBJ whole genome shotgun (WGS) entry which is preliminary data.</text>
</comment>
<evidence type="ECO:0000259" key="11">
    <source>
        <dbReference type="Pfam" id="PF06429"/>
    </source>
</evidence>
<dbReference type="Pfam" id="PF22692">
    <property type="entry name" value="LlgE_F_G_D1"/>
    <property type="match status" value="1"/>
</dbReference>
<evidence type="ECO:0000259" key="12">
    <source>
        <dbReference type="Pfam" id="PF22692"/>
    </source>
</evidence>
<dbReference type="NCBIfam" id="TIGR03506">
    <property type="entry name" value="FlgEFG_subfam"/>
    <property type="match status" value="2"/>
</dbReference>
<evidence type="ECO:0000256" key="3">
    <source>
        <dbReference type="ARBA" id="ARBA00017948"/>
    </source>
</evidence>
<dbReference type="RefSeq" id="WP_110017821.1">
    <property type="nucleotide sequence ID" value="NZ_QGTJ01000003.1"/>
</dbReference>
<evidence type="ECO:0000256" key="5">
    <source>
        <dbReference type="ARBA" id="ARBA00025933"/>
    </source>
</evidence>
<dbReference type="InterPro" id="IPR053967">
    <property type="entry name" value="LlgE_F_G-like_D1"/>
</dbReference>
<evidence type="ECO:0000256" key="2">
    <source>
        <dbReference type="ARBA" id="ARBA00009677"/>
    </source>
</evidence>
<dbReference type="InterPro" id="IPR019776">
    <property type="entry name" value="Flagellar_basal_body_rod_CS"/>
</dbReference>
<proteinExistence type="inferred from homology"/>
<feature type="domain" description="Flagellar basal-body/hook protein C-terminal" evidence="11">
    <location>
        <begin position="215"/>
        <end position="259"/>
    </location>
</feature>
<dbReference type="Pfam" id="PF06429">
    <property type="entry name" value="Flg_bbr_C"/>
    <property type="match status" value="1"/>
</dbReference>
<dbReference type="InterPro" id="IPR037925">
    <property type="entry name" value="FlgE/F/G-like"/>
</dbReference>
<sequence>MNPALWVAKTGLDAQQTQLDVVANNLANVNTTGFKKGRAKFEDLLYQNVRQVGGQTSQNTTLPSGLMLGTGVRVVATEKLHTQGNAINTGNALDVAINGRGFFQVELPDGTIAYTRDGSFTLNDQGQLVTSEGYLVSPQLTVPSDMQSISIGSDGVVSVVQPGQTGSQQLGNLTIADFVNPTGLQPIGDNLYLESSSSGTAQTGDPGTNGLGTLQQHMLESSNVNIAEELVNMIETQRAYEVNSKAIQTADQMLQYLNQTI</sequence>
<organism evidence="13 14">
    <name type="scientific">Plasticicumulans acidivorans</name>
    <dbReference type="NCBI Taxonomy" id="886464"/>
    <lineage>
        <taxon>Bacteria</taxon>
        <taxon>Pseudomonadati</taxon>
        <taxon>Pseudomonadota</taxon>
        <taxon>Gammaproteobacteria</taxon>
        <taxon>Candidatus Competibacteraceae</taxon>
        <taxon>Plasticicumulans</taxon>
    </lineage>
</organism>
<keyword evidence="14" id="KW-1185">Reference proteome</keyword>
<dbReference type="Pfam" id="PF00460">
    <property type="entry name" value="Flg_bb_rod"/>
    <property type="match status" value="1"/>
</dbReference>
<keyword evidence="13" id="KW-0966">Cell projection</keyword>
<evidence type="ECO:0000259" key="10">
    <source>
        <dbReference type="Pfam" id="PF00460"/>
    </source>
</evidence>
<dbReference type="NCBIfam" id="TIGR02488">
    <property type="entry name" value="flgG_G_neg"/>
    <property type="match status" value="1"/>
</dbReference>
<feature type="region of interest" description="Disordered" evidence="9">
    <location>
        <begin position="193"/>
        <end position="212"/>
    </location>
</feature>
<keyword evidence="4 8" id="KW-0975">Bacterial flagellum</keyword>
<dbReference type="EMBL" id="QGTJ01000003">
    <property type="protein sequence ID" value="PWV63318.1"/>
    <property type="molecule type" value="Genomic_DNA"/>
</dbReference>
<evidence type="ECO:0000256" key="1">
    <source>
        <dbReference type="ARBA" id="ARBA00004117"/>
    </source>
</evidence>
<dbReference type="InterPro" id="IPR001444">
    <property type="entry name" value="Flag_bb_rod_N"/>
</dbReference>
<dbReference type="PANTHER" id="PTHR30435">
    <property type="entry name" value="FLAGELLAR PROTEIN"/>
    <property type="match status" value="1"/>
</dbReference>
<dbReference type="OrthoDB" id="9804559at2"/>
<dbReference type="GO" id="GO:0009426">
    <property type="term" value="C:bacterial-type flagellum basal body, distal rod"/>
    <property type="evidence" value="ECO:0007669"/>
    <property type="project" value="UniProtKB-UniRule"/>
</dbReference>
<evidence type="ECO:0000256" key="8">
    <source>
        <dbReference type="RuleBase" id="RU362116"/>
    </source>
</evidence>
<dbReference type="Proteomes" id="UP000246569">
    <property type="component" value="Unassembled WGS sequence"/>
</dbReference>
<protein>
    <recommendedName>
        <fullName evidence="3 7">Flagellar basal-body rod protein FlgG</fullName>
    </recommendedName>
    <alternativeName>
        <fullName evidence="6 8">Distal rod protein</fullName>
    </alternativeName>
</protein>
<evidence type="ECO:0000256" key="6">
    <source>
        <dbReference type="ARBA" id="ARBA00032912"/>
    </source>
</evidence>
<comment type="similarity">
    <text evidence="2 8">Belongs to the flagella basal body rod proteins family.</text>
</comment>
<evidence type="ECO:0000256" key="4">
    <source>
        <dbReference type="ARBA" id="ARBA00023143"/>
    </source>
</evidence>
<dbReference type="PROSITE" id="PS00588">
    <property type="entry name" value="FLAGELLA_BB_ROD"/>
    <property type="match status" value="1"/>
</dbReference>
<dbReference type="InterPro" id="IPR012834">
    <property type="entry name" value="FlgG_G_neg"/>
</dbReference>
<evidence type="ECO:0000256" key="7">
    <source>
        <dbReference type="NCBIfam" id="TIGR02488"/>
    </source>
</evidence>
<feature type="domain" description="Flagellar hook protein FlgE/F/G-like D1" evidence="12">
    <location>
        <begin position="96"/>
        <end position="159"/>
    </location>
</feature>
<dbReference type="InterPro" id="IPR020013">
    <property type="entry name" value="Flagellar_FlgE/F/G"/>
</dbReference>
<comment type="subcellular location">
    <subcellularLocation>
        <location evidence="1 8">Bacterial flagellum basal body</location>
    </subcellularLocation>
</comment>